<accession>A0A5A7PMR5</accession>
<feature type="region of interest" description="Disordered" evidence="1">
    <location>
        <begin position="151"/>
        <end position="204"/>
    </location>
</feature>
<comment type="caution">
    <text evidence="2">The sequence shown here is derived from an EMBL/GenBank/DDBJ whole genome shotgun (WGS) entry which is preliminary data.</text>
</comment>
<dbReference type="AlphaFoldDB" id="A0A5A7PMR5"/>
<sequence length="490" mass="54922">MVACFRYASIDLHSVYLPPPKLDFNYERQAWIEKELNEVSGWSRLLFSEVHNALRLLVERKSDSDLLTNSVKVPESRRHLADLQGILQKEKSEFEESLWKIANKDPGKAQLTKFIRKPISDLENSSHVTSLVKTNETQNSSCALVVDIKPDKSPESHSELHTQRTESLFNSDPGDESSLPISLGNNVKSECDRESSNPHPTHRRVLSEGQAPMCLSDTLDAAWTGENHLYAGPIKYSSSNNNLSELIEADNLPVPEKKLDVENQKEDLSTSAKVSRSPSFLSSKGFESMEEAVGWLGMSFMSFYRSLNKNFLGTTKKPDTLSGPPLLLPIGLNDTVIPIYDDEPTSIISYGLLSPEYLVQLLDEPDKPKDMADSIFYMQSLDAVNFQSFHSLYETLLDSYKSFGSGDKITGLPLSTSSRSNLEGFLSFDIYHPSSSVRRPLSVRASRPYFVVRSEAFSNRPPMGSSIIFSTLPRRAVLPPPGRYAILRFR</sequence>
<dbReference type="PANTHER" id="PTHR45748">
    <property type="entry name" value="1-PHOSPHATIDYLINOSITOL 3-PHOSPHATE 5-KINASE-RELATED"/>
    <property type="match status" value="1"/>
</dbReference>
<dbReference type="Proteomes" id="UP000325081">
    <property type="component" value="Unassembled WGS sequence"/>
</dbReference>
<evidence type="ECO:0000313" key="3">
    <source>
        <dbReference type="Proteomes" id="UP000325081"/>
    </source>
</evidence>
<evidence type="ECO:0000313" key="2">
    <source>
        <dbReference type="EMBL" id="GER33911.1"/>
    </source>
</evidence>
<reference evidence="3" key="1">
    <citation type="journal article" date="2019" name="Curr. Biol.">
        <title>Genome Sequence of Striga asiatica Provides Insight into the Evolution of Plant Parasitism.</title>
        <authorList>
            <person name="Yoshida S."/>
            <person name="Kim S."/>
            <person name="Wafula E.K."/>
            <person name="Tanskanen J."/>
            <person name="Kim Y.M."/>
            <person name="Honaas L."/>
            <person name="Yang Z."/>
            <person name="Spallek T."/>
            <person name="Conn C.E."/>
            <person name="Ichihashi Y."/>
            <person name="Cheong K."/>
            <person name="Cui S."/>
            <person name="Der J.P."/>
            <person name="Gundlach H."/>
            <person name="Jiao Y."/>
            <person name="Hori C."/>
            <person name="Ishida J.K."/>
            <person name="Kasahara H."/>
            <person name="Kiba T."/>
            <person name="Kim M.S."/>
            <person name="Koo N."/>
            <person name="Laohavisit A."/>
            <person name="Lee Y.H."/>
            <person name="Lumba S."/>
            <person name="McCourt P."/>
            <person name="Mortimer J.C."/>
            <person name="Mutuku J.M."/>
            <person name="Nomura T."/>
            <person name="Sasaki-Sekimoto Y."/>
            <person name="Seto Y."/>
            <person name="Wang Y."/>
            <person name="Wakatake T."/>
            <person name="Sakakibara H."/>
            <person name="Demura T."/>
            <person name="Yamaguchi S."/>
            <person name="Yoneyama K."/>
            <person name="Manabe R.I."/>
            <person name="Nelson D.C."/>
            <person name="Schulman A.H."/>
            <person name="Timko M.P."/>
            <person name="dePamphilis C.W."/>
            <person name="Choi D."/>
            <person name="Shirasu K."/>
        </authorList>
    </citation>
    <scope>NUCLEOTIDE SEQUENCE [LARGE SCALE GENOMIC DNA]</scope>
    <source>
        <strain evidence="3">cv. UVA1</strain>
    </source>
</reference>
<feature type="compositionally biased region" description="Polar residues" evidence="1">
    <location>
        <begin position="179"/>
        <end position="188"/>
    </location>
</feature>
<dbReference type="GO" id="GO:0046854">
    <property type="term" value="P:phosphatidylinositol phosphate biosynthetic process"/>
    <property type="evidence" value="ECO:0007669"/>
    <property type="project" value="TreeGrafter"/>
</dbReference>
<gene>
    <name evidence="2" type="ORF">STAS_10079</name>
</gene>
<proteinExistence type="predicted"/>
<evidence type="ECO:0000256" key="1">
    <source>
        <dbReference type="SAM" id="MobiDB-lite"/>
    </source>
</evidence>
<organism evidence="2 3">
    <name type="scientific">Striga asiatica</name>
    <name type="common">Asiatic witchweed</name>
    <name type="synonym">Buchnera asiatica</name>
    <dbReference type="NCBI Taxonomy" id="4170"/>
    <lineage>
        <taxon>Eukaryota</taxon>
        <taxon>Viridiplantae</taxon>
        <taxon>Streptophyta</taxon>
        <taxon>Embryophyta</taxon>
        <taxon>Tracheophyta</taxon>
        <taxon>Spermatophyta</taxon>
        <taxon>Magnoliopsida</taxon>
        <taxon>eudicotyledons</taxon>
        <taxon>Gunneridae</taxon>
        <taxon>Pentapetalae</taxon>
        <taxon>asterids</taxon>
        <taxon>lamiids</taxon>
        <taxon>Lamiales</taxon>
        <taxon>Orobanchaceae</taxon>
        <taxon>Buchnereae</taxon>
        <taxon>Striga</taxon>
    </lineage>
</organism>
<keyword evidence="2" id="KW-0418">Kinase</keyword>
<dbReference type="GO" id="GO:0000285">
    <property type="term" value="F:1-phosphatidylinositol-3-phosphate 5-kinase activity"/>
    <property type="evidence" value="ECO:0007669"/>
    <property type="project" value="TreeGrafter"/>
</dbReference>
<dbReference type="OrthoDB" id="1739924at2759"/>
<keyword evidence="3" id="KW-1185">Reference proteome</keyword>
<name>A0A5A7PMR5_STRAF</name>
<protein>
    <submittedName>
        <fullName evidence="2">1-phosphatidylinositol-3-phosphate 5-kinase</fullName>
    </submittedName>
</protein>
<keyword evidence="2" id="KW-0808">Transferase</keyword>
<dbReference type="PANTHER" id="PTHR45748:SF7">
    <property type="entry name" value="1-PHOSPHATIDYLINOSITOL 3-PHOSPHATE 5-KINASE-RELATED"/>
    <property type="match status" value="1"/>
</dbReference>
<dbReference type="GO" id="GO:0010008">
    <property type="term" value="C:endosome membrane"/>
    <property type="evidence" value="ECO:0007669"/>
    <property type="project" value="TreeGrafter"/>
</dbReference>
<feature type="compositionally biased region" description="Basic and acidic residues" evidence="1">
    <location>
        <begin position="151"/>
        <end position="164"/>
    </location>
</feature>
<dbReference type="EMBL" id="BKCP01004816">
    <property type="protein sequence ID" value="GER33911.1"/>
    <property type="molecule type" value="Genomic_DNA"/>
</dbReference>